<dbReference type="EMBL" id="JACSQK010000002">
    <property type="protein sequence ID" value="MBD7959565.1"/>
    <property type="molecule type" value="Genomic_DNA"/>
</dbReference>
<keyword evidence="2" id="KW-1185">Reference proteome</keyword>
<dbReference type="RefSeq" id="WP_191721981.1">
    <property type="nucleotide sequence ID" value="NZ_JACSQK010000002.1"/>
</dbReference>
<dbReference type="SUPFAM" id="SSF81901">
    <property type="entry name" value="HCP-like"/>
    <property type="match status" value="1"/>
</dbReference>
<dbReference type="Pfam" id="PF08238">
    <property type="entry name" value="Sel1"/>
    <property type="match status" value="2"/>
</dbReference>
<evidence type="ECO:0000313" key="2">
    <source>
        <dbReference type="Proteomes" id="UP000634919"/>
    </source>
</evidence>
<proteinExistence type="predicted"/>
<dbReference type="PROSITE" id="PS51257">
    <property type="entry name" value="PROKAR_LIPOPROTEIN"/>
    <property type="match status" value="1"/>
</dbReference>
<sequence length="199" mass="22414">MSKFFGWYVLPAFILAGCAAQPPAEQLSRQETVRVCTGSQCVDQHRNTVTAVSPPSDPEAERRLAALSQLAEKNPKAAYDLALRFLRGDGVERNSFQAIEWLRSAGDQGLVDAQFALGRLYLLGFEEMGSDPAEAEAWLSRAAAKGHKEALRLLPQAQAAKKNEHEQYQVREADRKSWGAWYTTAPYYWHWRGSSWYLH</sequence>
<dbReference type="PANTHER" id="PTHR43628:SF1">
    <property type="entry name" value="CHITIN SYNTHASE REGULATORY FACTOR 2-RELATED"/>
    <property type="match status" value="1"/>
</dbReference>
<dbReference type="Gene3D" id="1.25.40.10">
    <property type="entry name" value="Tetratricopeptide repeat domain"/>
    <property type="match status" value="1"/>
</dbReference>
<protein>
    <submittedName>
        <fullName evidence="1">SEL1-like repeat protein</fullName>
    </submittedName>
</protein>
<evidence type="ECO:0000313" key="1">
    <source>
        <dbReference type="EMBL" id="MBD7959565.1"/>
    </source>
</evidence>
<comment type="caution">
    <text evidence="1">The sequence shown here is derived from an EMBL/GenBank/DDBJ whole genome shotgun (WGS) entry which is preliminary data.</text>
</comment>
<dbReference type="PANTHER" id="PTHR43628">
    <property type="entry name" value="ACTIVATOR OF C KINASE PROTEIN 1-RELATED"/>
    <property type="match status" value="1"/>
</dbReference>
<reference evidence="1 2" key="1">
    <citation type="submission" date="2020-08" db="EMBL/GenBank/DDBJ databases">
        <title>A Genomic Blueprint of the Chicken Gut Microbiome.</title>
        <authorList>
            <person name="Gilroy R."/>
            <person name="Ravi A."/>
            <person name="Getino M."/>
            <person name="Pursley I."/>
            <person name="Horton D.L."/>
            <person name="Alikhan N.-F."/>
            <person name="Baker D."/>
            <person name="Gharbi K."/>
            <person name="Hall N."/>
            <person name="Watson M."/>
            <person name="Adriaenssens E.M."/>
            <person name="Foster-Nyarko E."/>
            <person name="Jarju S."/>
            <person name="Secka A."/>
            <person name="Antonio M."/>
            <person name="Oren A."/>
            <person name="Chaudhuri R."/>
            <person name="La Ragione R.M."/>
            <person name="Hildebrand F."/>
            <person name="Pallen M.J."/>
        </authorList>
    </citation>
    <scope>NUCLEOTIDE SEQUENCE [LARGE SCALE GENOMIC DNA]</scope>
    <source>
        <strain evidence="1 2">Sa2CVA6</strain>
    </source>
</reference>
<dbReference type="SMART" id="SM00671">
    <property type="entry name" value="SEL1"/>
    <property type="match status" value="2"/>
</dbReference>
<gene>
    <name evidence="1" type="ORF">H9646_03650</name>
</gene>
<dbReference type="InterPro" id="IPR006597">
    <property type="entry name" value="Sel1-like"/>
</dbReference>
<dbReference type="InterPro" id="IPR011990">
    <property type="entry name" value="TPR-like_helical_dom_sf"/>
</dbReference>
<dbReference type="InterPro" id="IPR052945">
    <property type="entry name" value="Mitotic_Regulator"/>
</dbReference>
<accession>A0ABR8S7Z4</accession>
<organism evidence="1 2">
    <name type="scientific">Comamonas avium</name>
    <dbReference type="NCBI Taxonomy" id="2762231"/>
    <lineage>
        <taxon>Bacteria</taxon>
        <taxon>Pseudomonadati</taxon>
        <taxon>Pseudomonadota</taxon>
        <taxon>Betaproteobacteria</taxon>
        <taxon>Burkholderiales</taxon>
        <taxon>Comamonadaceae</taxon>
        <taxon>Comamonas</taxon>
    </lineage>
</organism>
<name>A0ABR8S7Z4_9BURK</name>
<dbReference type="Proteomes" id="UP000634919">
    <property type="component" value="Unassembled WGS sequence"/>
</dbReference>